<reference evidence="2" key="1">
    <citation type="submission" date="2014-04" db="EMBL/GenBank/DDBJ databases">
        <title>Evolutionary Origins and Diversification of the Mycorrhizal Mutualists.</title>
        <authorList>
            <consortium name="DOE Joint Genome Institute"/>
            <consortium name="Mycorrhizal Genomics Consortium"/>
            <person name="Kohler A."/>
            <person name="Kuo A."/>
            <person name="Nagy L.G."/>
            <person name="Floudas D."/>
            <person name="Copeland A."/>
            <person name="Barry K.W."/>
            <person name="Cichocki N."/>
            <person name="Veneault-Fourrey C."/>
            <person name="LaButti K."/>
            <person name="Lindquist E.A."/>
            <person name="Lipzen A."/>
            <person name="Lundell T."/>
            <person name="Morin E."/>
            <person name="Murat C."/>
            <person name="Riley R."/>
            <person name="Ohm R."/>
            <person name="Sun H."/>
            <person name="Tunlid A."/>
            <person name="Henrissat B."/>
            <person name="Grigoriev I.V."/>
            <person name="Hibbett D.S."/>
            <person name="Martin F."/>
        </authorList>
    </citation>
    <scope>NUCLEOTIDE SEQUENCE [LARGE SCALE GENOMIC DNA]</scope>
    <source>
        <strain evidence="2">FD-334 SS-4</strain>
    </source>
</reference>
<dbReference type="EMBL" id="KN817548">
    <property type="protein sequence ID" value="KJA22720.1"/>
    <property type="molecule type" value="Genomic_DNA"/>
</dbReference>
<organism evidence="1 2">
    <name type="scientific">Hypholoma sublateritium (strain FD-334 SS-4)</name>
    <dbReference type="NCBI Taxonomy" id="945553"/>
    <lineage>
        <taxon>Eukaryota</taxon>
        <taxon>Fungi</taxon>
        <taxon>Dikarya</taxon>
        <taxon>Basidiomycota</taxon>
        <taxon>Agaricomycotina</taxon>
        <taxon>Agaricomycetes</taxon>
        <taxon>Agaricomycetidae</taxon>
        <taxon>Agaricales</taxon>
        <taxon>Agaricineae</taxon>
        <taxon>Strophariaceae</taxon>
        <taxon>Hypholoma</taxon>
    </lineage>
</organism>
<name>A0A0D2PSK4_HYPSF</name>
<protein>
    <recommendedName>
        <fullName evidence="3">Protein kinase domain-containing protein</fullName>
    </recommendedName>
</protein>
<evidence type="ECO:0008006" key="3">
    <source>
        <dbReference type="Google" id="ProtNLM"/>
    </source>
</evidence>
<keyword evidence="2" id="KW-1185">Reference proteome</keyword>
<sequence>MPSCNPNATFMFIRLRFSRRHLCTQTRMYSTAFMRTDRIFLENIPPPPSWPESVHPVNQAAPVKLAWKESSGDKRRINIMIRVLQVAIINNRKRQIQWPTGGYISSNLQPNEYFYALMRPIPDFFNQLRKKGEPEIGFTEVDLGNSIYGATYPAADFDAFKKSPPMIVTLPDKLFTSAGVITSRVEYALHKVLEHNKYPTKFIVVTNLAEIAVFFLPRAGYEPAQHTFIRVPTTQPASALRVLATACVLEALPFPQCYFNAPDIELEIDETLVHPEGPPQDPDSRLLPDEHVFATCNRNSDFDHATLVRDRERALQFFRWNKHTRETKSKLVAHPGDTLCAMTNESGIHMPPLAKLTPIYPYDASELPPDTAKHLQIIQRDSPLVTAGLHDTFQQSSAFTVKILGVIDGGVAVRGICTVYRCHLSTIDGIPVHNSPSLCLKLFDDRFQPLEDPFPDDPIPRWFDPVAYAEGYAVTEALAYDKLRPAQGSLIPWFYGNHQFTLPDGAVLSGILMEYIDGHELNSDFVRAASRDTQLEMIQSCRHAVRVLDVGDVSQRDWHARQVLIHVNAATNTPHAVLIDFAFTTQTWDPEVPNHIRNYHNMFRVLMGNIGDVGLDPDLVLDHYGDPDDWDVVVGFIYGPARRRVKRFEGRNIFPFIERYEEPDLFTGEIAKEVKLTIAGPV</sequence>
<evidence type="ECO:0000313" key="2">
    <source>
        <dbReference type="Proteomes" id="UP000054270"/>
    </source>
</evidence>
<accession>A0A0D2PSK4</accession>
<dbReference type="AlphaFoldDB" id="A0A0D2PSK4"/>
<dbReference type="OrthoDB" id="3138711at2759"/>
<dbReference type="Proteomes" id="UP000054270">
    <property type="component" value="Unassembled WGS sequence"/>
</dbReference>
<evidence type="ECO:0000313" key="1">
    <source>
        <dbReference type="EMBL" id="KJA22720.1"/>
    </source>
</evidence>
<gene>
    <name evidence="1" type="ORF">HYPSUDRAFT_87313</name>
</gene>
<dbReference type="OMA" id="RINIMIR"/>
<proteinExistence type="predicted"/>